<evidence type="ECO:0000313" key="3">
    <source>
        <dbReference type="Proteomes" id="UP000037035"/>
    </source>
</evidence>
<comment type="caution">
    <text evidence="2">The sequence shown here is derived from an EMBL/GenBank/DDBJ whole genome shotgun (WGS) entry which is preliminary data.</text>
</comment>
<gene>
    <name evidence="2" type="ORF">VP01_2959g1</name>
</gene>
<dbReference type="VEuPathDB" id="FungiDB:VP01_2959g1"/>
<evidence type="ECO:0000313" key="2">
    <source>
        <dbReference type="EMBL" id="KNZ54393.1"/>
    </source>
</evidence>
<protein>
    <submittedName>
        <fullName evidence="2">Uncharacterized protein</fullName>
    </submittedName>
</protein>
<keyword evidence="1" id="KW-0472">Membrane</keyword>
<dbReference type="Proteomes" id="UP000037035">
    <property type="component" value="Unassembled WGS sequence"/>
</dbReference>
<keyword evidence="1" id="KW-1133">Transmembrane helix</keyword>
<dbReference type="EMBL" id="LAVV01007900">
    <property type="protein sequence ID" value="KNZ54393.1"/>
    <property type="molecule type" value="Genomic_DNA"/>
</dbReference>
<sequence length="503" mass="56563">MLKPHYLFYFKSSIILGGTNSTAKFKTLSPWMETLKHLGSEFMTLFGHHQYISPINHYDLNVKLFIQPNTITRLCRHTLSLMQASCSLMQVSCTHIQAFMQTHLAFTPILLIFLSITHFIGLIYVCLFFITLHPLHQGIILSTSLSSAIVYILDISCFKHVACWLHTNQLPAPGGQSSQHQLGKLSNTDCNEQTKSGKYAGLNAADPDISLIYLLGTKGTLCTQQGNMCTLPSIVSGVGAAVSCPAGGERYCMPINQCSPPASVRDWVQTMLAPQQPALKNKKNINFEKLLWLIFSISFNPLLDSRNRNSSCLRSNVVHWEKKLQAVKCIHLPPPMLYPKMKHMMKVYPILKCILVSVHHLYGPFYSHIYHSPVHHLKNIALLAVRATLHIFFNHSGFGIFSPCCAQNSPSNFFSTVEVEKCFIAFSMQSCLFLLNHPGSNANNDLTLISHYSRSCTPCPALIFYTNIYVNMLMIPPDSTQVLPYLLNDSIRFFKPFLTESII</sequence>
<feature type="transmembrane region" description="Helical" evidence="1">
    <location>
        <begin position="109"/>
        <end position="132"/>
    </location>
</feature>
<dbReference type="AlphaFoldDB" id="A0A0L6V0T4"/>
<reference evidence="2 3" key="1">
    <citation type="submission" date="2015-08" db="EMBL/GenBank/DDBJ databases">
        <title>Next Generation Sequencing and Analysis of the Genome of Puccinia sorghi L Schw, the Causal Agent of Maize Common Rust.</title>
        <authorList>
            <person name="Rochi L."/>
            <person name="Burguener G."/>
            <person name="Darino M."/>
            <person name="Turjanski A."/>
            <person name="Kreff E."/>
            <person name="Dieguez M.J."/>
            <person name="Sacco F."/>
        </authorList>
    </citation>
    <scope>NUCLEOTIDE SEQUENCE [LARGE SCALE GENOMIC DNA]</scope>
    <source>
        <strain evidence="2 3">RO10H11247</strain>
    </source>
</reference>
<name>A0A0L6V0T4_9BASI</name>
<proteinExistence type="predicted"/>
<organism evidence="2 3">
    <name type="scientific">Puccinia sorghi</name>
    <dbReference type="NCBI Taxonomy" id="27349"/>
    <lineage>
        <taxon>Eukaryota</taxon>
        <taxon>Fungi</taxon>
        <taxon>Dikarya</taxon>
        <taxon>Basidiomycota</taxon>
        <taxon>Pucciniomycotina</taxon>
        <taxon>Pucciniomycetes</taxon>
        <taxon>Pucciniales</taxon>
        <taxon>Pucciniaceae</taxon>
        <taxon>Puccinia</taxon>
    </lineage>
</organism>
<evidence type="ECO:0000256" key="1">
    <source>
        <dbReference type="SAM" id="Phobius"/>
    </source>
</evidence>
<accession>A0A0L6V0T4</accession>
<keyword evidence="3" id="KW-1185">Reference proteome</keyword>
<keyword evidence="1" id="KW-0812">Transmembrane</keyword>